<keyword evidence="6" id="KW-0564">Palmitate</keyword>
<evidence type="ECO:0000256" key="7">
    <source>
        <dbReference type="ARBA" id="ARBA00023288"/>
    </source>
</evidence>
<dbReference type="PROSITE" id="PS51257">
    <property type="entry name" value="PROKAR_LIPOPROTEIN"/>
    <property type="match status" value="1"/>
</dbReference>
<evidence type="ECO:0000313" key="11">
    <source>
        <dbReference type="EMBL" id="MDQ0350268.1"/>
    </source>
</evidence>
<feature type="domain" description="Spore germination protein N-terminal" evidence="10">
    <location>
        <begin position="19"/>
        <end position="194"/>
    </location>
</feature>
<evidence type="ECO:0000256" key="8">
    <source>
        <dbReference type="SAM" id="SignalP"/>
    </source>
</evidence>
<dbReference type="InterPro" id="IPR038501">
    <property type="entry name" value="Spore_GerAC_C_sf"/>
</dbReference>
<dbReference type="InterPro" id="IPR057336">
    <property type="entry name" value="GerAC_N"/>
</dbReference>
<gene>
    <name evidence="11" type="ORF">J2R98_000071</name>
</gene>
<evidence type="ECO:0000259" key="10">
    <source>
        <dbReference type="Pfam" id="PF25198"/>
    </source>
</evidence>
<dbReference type="Gene3D" id="3.30.300.210">
    <property type="entry name" value="Nutrient germinant receptor protein C, domain 3"/>
    <property type="match status" value="1"/>
</dbReference>
<evidence type="ECO:0000256" key="1">
    <source>
        <dbReference type="ARBA" id="ARBA00004635"/>
    </source>
</evidence>
<accession>A0ABU0DP81</accession>
<evidence type="ECO:0000256" key="4">
    <source>
        <dbReference type="ARBA" id="ARBA00022729"/>
    </source>
</evidence>
<comment type="caution">
    <text evidence="11">The sequence shown here is derived from an EMBL/GenBank/DDBJ whole genome shotgun (WGS) entry which is preliminary data.</text>
</comment>
<dbReference type="NCBIfam" id="TIGR02887">
    <property type="entry name" value="spore_ger_x_C"/>
    <property type="match status" value="1"/>
</dbReference>
<comment type="similarity">
    <text evidence="2">Belongs to the GerABKC lipoprotein family.</text>
</comment>
<evidence type="ECO:0000313" key="12">
    <source>
        <dbReference type="Proteomes" id="UP001236723"/>
    </source>
</evidence>
<name>A0ABU0DP81_9BACI</name>
<evidence type="ECO:0000256" key="5">
    <source>
        <dbReference type="ARBA" id="ARBA00023136"/>
    </source>
</evidence>
<keyword evidence="7" id="KW-0449">Lipoprotein</keyword>
<dbReference type="PANTHER" id="PTHR35789:SF1">
    <property type="entry name" value="SPORE GERMINATION PROTEIN B3"/>
    <property type="match status" value="1"/>
</dbReference>
<dbReference type="Pfam" id="PF05504">
    <property type="entry name" value="Spore_GerAC"/>
    <property type="match status" value="1"/>
</dbReference>
<keyword evidence="12" id="KW-1185">Reference proteome</keyword>
<reference evidence="11 12" key="1">
    <citation type="submission" date="2023-07" db="EMBL/GenBank/DDBJ databases">
        <title>Genomic Encyclopedia of Type Strains, Phase IV (KMG-IV): sequencing the most valuable type-strain genomes for metagenomic binning, comparative biology and taxonomic classification.</title>
        <authorList>
            <person name="Goeker M."/>
        </authorList>
    </citation>
    <scope>NUCLEOTIDE SEQUENCE [LARGE SCALE GENOMIC DNA]</scope>
    <source>
        <strain evidence="11 12">DSM 15448</strain>
    </source>
</reference>
<dbReference type="InterPro" id="IPR046953">
    <property type="entry name" value="Spore_GerAC-like_C"/>
</dbReference>
<dbReference type="PANTHER" id="PTHR35789">
    <property type="entry name" value="SPORE GERMINATION PROTEIN B3"/>
    <property type="match status" value="1"/>
</dbReference>
<dbReference type="RefSeq" id="WP_307064988.1">
    <property type="nucleotide sequence ID" value="NZ_JAUSUP010000001.1"/>
</dbReference>
<feature type="signal peptide" evidence="8">
    <location>
        <begin position="1"/>
        <end position="20"/>
    </location>
</feature>
<evidence type="ECO:0000256" key="2">
    <source>
        <dbReference type="ARBA" id="ARBA00007886"/>
    </source>
</evidence>
<feature type="chain" id="PRO_5046156581" evidence="8">
    <location>
        <begin position="21"/>
        <end position="375"/>
    </location>
</feature>
<keyword evidence="5" id="KW-0472">Membrane</keyword>
<evidence type="ECO:0000256" key="6">
    <source>
        <dbReference type="ARBA" id="ARBA00023139"/>
    </source>
</evidence>
<dbReference type="InterPro" id="IPR008844">
    <property type="entry name" value="Spore_GerAC-like"/>
</dbReference>
<evidence type="ECO:0000259" key="9">
    <source>
        <dbReference type="Pfam" id="PF05504"/>
    </source>
</evidence>
<dbReference type="EMBL" id="JAUSUP010000001">
    <property type="protein sequence ID" value="MDQ0350268.1"/>
    <property type="molecule type" value="Genomic_DNA"/>
</dbReference>
<dbReference type="Proteomes" id="UP001236723">
    <property type="component" value="Unassembled WGS sequence"/>
</dbReference>
<organism evidence="11 12">
    <name type="scientific">Alkalibacillus filiformis</name>
    <dbReference type="NCBI Taxonomy" id="200990"/>
    <lineage>
        <taxon>Bacteria</taxon>
        <taxon>Bacillati</taxon>
        <taxon>Bacillota</taxon>
        <taxon>Bacilli</taxon>
        <taxon>Bacillales</taxon>
        <taxon>Bacillaceae</taxon>
        <taxon>Alkalibacillus</taxon>
    </lineage>
</organism>
<protein>
    <submittedName>
        <fullName evidence="11">Ger(X)C family germination protein</fullName>
    </submittedName>
</protein>
<feature type="domain" description="Spore germination GerAC-like C-terminal" evidence="9">
    <location>
        <begin position="217"/>
        <end position="365"/>
    </location>
</feature>
<dbReference type="Pfam" id="PF25198">
    <property type="entry name" value="Spore_GerAC_N"/>
    <property type="match status" value="1"/>
</dbReference>
<proteinExistence type="inferred from homology"/>
<sequence length="375" mass="42878">MNKRLLIVMLLVLLSGCWDSDEIEDMYYIHSIGLDFQDNQYEIYAQVFNFQALPSAGGEQGGEGLQAIVGKGQGETIVDAVHDLYPAAQRRIFWGHLSSVVFTEEALNNDIEGAIDVLSRFYEIRPNLWMFATDEPLEELLNTFPIMNLNVIFSYFGEPKESHGQSSYISPIIYNEFNANRNEPGRTVLLPVIGIEDDRWIDEGGYKSNLSVNAVSLVQGKQYYGILKDEEMLGVRWIQEETRRSPIVVYNDDLEPSGLAVFRVKDVKIIPNQNEDPVTFDIEIEVQGRLIEMLNDITEEQIVASAEKTIKEDVRKTFEQALDFEADVYSLSYELFRQDHQKWKELGEDIELGEDTLQEIKIDVNLMDSGVERIP</sequence>
<evidence type="ECO:0000256" key="3">
    <source>
        <dbReference type="ARBA" id="ARBA00022544"/>
    </source>
</evidence>
<comment type="subcellular location">
    <subcellularLocation>
        <location evidence="1">Membrane</location>
        <topology evidence="1">Lipid-anchor</topology>
    </subcellularLocation>
</comment>
<keyword evidence="4 8" id="KW-0732">Signal</keyword>
<keyword evidence="3" id="KW-0309">Germination</keyword>